<evidence type="ECO:0000256" key="1">
    <source>
        <dbReference type="SAM" id="SignalP"/>
    </source>
</evidence>
<name>A0AAD3HBV4_9STRA</name>
<evidence type="ECO:0008006" key="4">
    <source>
        <dbReference type="Google" id="ProtNLM"/>
    </source>
</evidence>
<protein>
    <recommendedName>
        <fullName evidence="4">ShKT domain-containing protein</fullName>
    </recommendedName>
</protein>
<evidence type="ECO:0000313" key="2">
    <source>
        <dbReference type="EMBL" id="GFH57423.1"/>
    </source>
</evidence>
<evidence type="ECO:0000313" key="3">
    <source>
        <dbReference type="Proteomes" id="UP001054902"/>
    </source>
</evidence>
<gene>
    <name evidence="2" type="ORF">CTEN210_13899</name>
</gene>
<dbReference type="Proteomes" id="UP001054902">
    <property type="component" value="Unassembled WGS sequence"/>
</dbReference>
<dbReference type="EMBL" id="BLLK01000058">
    <property type="protein sequence ID" value="GFH57423.1"/>
    <property type="molecule type" value="Genomic_DNA"/>
</dbReference>
<accession>A0AAD3HBV4</accession>
<organism evidence="2 3">
    <name type="scientific">Chaetoceros tenuissimus</name>
    <dbReference type="NCBI Taxonomy" id="426638"/>
    <lineage>
        <taxon>Eukaryota</taxon>
        <taxon>Sar</taxon>
        <taxon>Stramenopiles</taxon>
        <taxon>Ochrophyta</taxon>
        <taxon>Bacillariophyta</taxon>
        <taxon>Coscinodiscophyceae</taxon>
        <taxon>Chaetocerotophycidae</taxon>
        <taxon>Chaetocerotales</taxon>
        <taxon>Chaetocerotaceae</taxon>
        <taxon>Chaetoceros</taxon>
    </lineage>
</organism>
<feature type="chain" id="PRO_5042131251" description="ShKT domain-containing protein" evidence="1">
    <location>
        <begin position="23"/>
        <end position="411"/>
    </location>
</feature>
<keyword evidence="3" id="KW-1185">Reference proteome</keyword>
<keyword evidence="1" id="KW-0732">Signal</keyword>
<comment type="caution">
    <text evidence="2">The sequence shown here is derived from an EMBL/GenBank/DDBJ whole genome shotgun (WGS) entry which is preliminary data.</text>
</comment>
<dbReference type="AlphaFoldDB" id="A0AAD3HBV4"/>
<sequence>MLKLILSPLTFYYFILLRVVAASELNPEQGANATDSSVDVPLNAIQESSLASTTEQSPAISCPCQPINKMMDRIKRKSKDYLRDRSCSLDKPTISLILMDAEHFRDLIPGWNYEGYAAEEVDSLSDDQSHYTCQELDMVHLIDSEQAKTCSDLLAKSCDMIKEYKCPCYSLQDLIEKEKKIADGSISIDTGKSCDSSSSPFGYFDPQGSATFSFDSSMGCVGPLETRDVASLTTEQKEHCQYLLENSCSHIDIAAIESRLSDDSSCADSADYKFMGLDGKTCAKWVSEDPDKRCKRQEEDGKFVFENCRQTCNKCARKDNPSFRLDKEHKDCEWIGKNKDVRCGKPGALENCRMTCGTPSTCCMDNSKYTFLKLFNLKKVRACSWARRKNTTRRCSRRRISLKCPETCGRC</sequence>
<feature type="signal peptide" evidence="1">
    <location>
        <begin position="1"/>
        <end position="22"/>
    </location>
</feature>
<reference evidence="2 3" key="1">
    <citation type="journal article" date="2021" name="Sci. Rep.">
        <title>The genome of the diatom Chaetoceros tenuissimus carries an ancient integrated fragment of an extant virus.</title>
        <authorList>
            <person name="Hongo Y."/>
            <person name="Kimura K."/>
            <person name="Takaki Y."/>
            <person name="Yoshida Y."/>
            <person name="Baba S."/>
            <person name="Kobayashi G."/>
            <person name="Nagasaki K."/>
            <person name="Hano T."/>
            <person name="Tomaru Y."/>
        </authorList>
    </citation>
    <scope>NUCLEOTIDE SEQUENCE [LARGE SCALE GENOMIC DNA]</scope>
    <source>
        <strain evidence="2 3">NIES-3715</strain>
    </source>
</reference>
<proteinExistence type="predicted"/>